<dbReference type="RefSeq" id="WP_377834814.1">
    <property type="nucleotide sequence ID" value="NZ_JBHRSK010000017.1"/>
</dbReference>
<reference evidence="4" key="1">
    <citation type="journal article" date="2019" name="Int. J. Syst. Evol. Microbiol.">
        <title>The Global Catalogue of Microorganisms (GCM) 10K type strain sequencing project: providing services to taxonomists for standard genome sequencing and annotation.</title>
        <authorList>
            <consortium name="The Broad Institute Genomics Platform"/>
            <consortium name="The Broad Institute Genome Sequencing Center for Infectious Disease"/>
            <person name="Wu L."/>
            <person name="Ma J."/>
        </authorList>
    </citation>
    <scope>NUCLEOTIDE SEQUENCE [LARGE SCALE GENOMIC DNA]</scope>
    <source>
        <strain evidence="4">KCTC 62192</strain>
    </source>
</reference>
<dbReference type="PROSITE" id="PS50110">
    <property type="entry name" value="RESPONSE_REGULATORY"/>
    <property type="match status" value="1"/>
</dbReference>
<dbReference type="EMBL" id="JBHRSK010000017">
    <property type="protein sequence ID" value="MFC2970052.1"/>
    <property type="molecule type" value="Genomic_DNA"/>
</dbReference>
<feature type="domain" description="Response regulatory" evidence="2">
    <location>
        <begin position="2"/>
        <end position="117"/>
    </location>
</feature>
<dbReference type="SUPFAM" id="SSF52172">
    <property type="entry name" value="CheY-like"/>
    <property type="match status" value="1"/>
</dbReference>
<evidence type="ECO:0000256" key="1">
    <source>
        <dbReference type="PROSITE-ProRule" id="PRU00169"/>
    </source>
</evidence>
<evidence type="ECO:0000313" key="4">
    <source>
        <dbReference type="Proteomes" id="UP001595443"/>
    </source>
</evidence>
<dbReference type="InterPro" id="IPR001789">
    <property type="entry name" value="Sig_transdc_resp-reg_receiver"/>
</dbReference>
<organism evidence="3 4">
    <name type="scientific">Acidimangrovimonas pyrenivorans</name>
    <dbReference type="NCBI Taxonomy" id="2030798"/>
    <lineage>
        <taxon>Bacteria</taxon>
        <taxon>Pseudomonadati</taxon>
        <taxon>Pseudomonadota</taxon>
        <taxon>Alphaproteobacteria</taxon>
        <taxon>Rhodobacterales</taxon>
        <taxon>Paracoccaceae</taxon>
        <taxon>Acidimangrovimonas</taxon>
    </lineage>
</organism>
<dbReference type="Gene3D" id="3.40.50.2300">
    <property type="match status" value="1"/>
</dbReference>
<accession>A0ABV7ALB1</accession>
<comment type="caution">
    <text evidence="3">The sequence shown here is derived from an EMBL/GenBank/DDBJ whole genome shotgun (WGS) entry which is preliminary data.</text>
</comment>
<name>A0ABV7ALB1_9RHOB</name>
<evidence type="ECO:0000313" key="3">
    <source>
        <dbReference type="EMBL" id="MFC2970052.1"/>
    </source>
</evidence>
<comment type="caution">
    <text evidence="1">Lacks conserved residue(s) required for the propagation of feature annotation.</text>
</comment>
<sequence>MSILIVESDPERGPCWQRHVEAEGQTVRLVATQAAAVATLKTVDVRLIVLNLDLAGGGALAVADFAHYRQPDARVIFVTGRGLFADGSIFAHAANACAFLPADTAPADLAAMVSHYASAG</sequence>
<dbReference type="Proteomes" id="UP001595443">
    <property type="component" value="Unassembled WGS sequence"/>
</dbReference>
<gene>
    <name evidence="3" type="ORF">ACFOES_18295</name>
</gene>
<keyword evidence="4" id="KW-1185">Reference proteome</keyword>
<protein>
    <recommendedName>
        <fullName evidence="2">Response regulatory domain-containing protein</fullName>
    </recommendedName>
</protein>
<evidence type="ECO:0000259" key="2">
    <source>
        <dbReference type="PROSITE" id="PS50110"/>
    </source>
</evidence>
<proteinExistence type="predicted"/>
<dbReference type="InterPro" id="IPR011006">
    <property type="entry name" value="CheY-like_superfamily"/>
</dbReference>